<dbReference type="RefSeq" id="WP_142534338.1">
    <property type="nucleotide sequence ID" value="NZ_FXTB01000010.1"/>
</dbReference>
<name>A0A521ENR5_SACCC</name>
<dbReference type="GO" id="GO:0004622">
    <property type="term" value="F:phosphatidylcholine lysophospholipase activity"/>
    <property type="evidence" value="ECO:0007669"/>
    <property type="project" value="TreeGrafter"/>
</dbReference>
<dbReference type="SUPFAM" id="SSF52266">
    <property type="entry name" value="SGNH hydrolase"/>
    <property type="match status" value="1"/>
</dbReference>
<proteinExistence type="predicted"/>
<feature type="domain" description="SGNH hydrolase-type esterase" evidence="2">
    <location>
        <begin position="55"/>
        <end position="215"/>
    </location>
</feature>
<organism evidence="3 4">
    <name type="scientific">Saccharicrinis carchari</name>
    <dbReference type="NCBI Taxonomy" id="1168039"/>
    <lineage>
        <taxon>Bacteria</taxon>
        <taxon>Pseudomonadati</taxon>
        <taxon>Bacteroidota</taxon>
        <taxon>Bacteroidia</taxon>
        <taxon>Marinilabiliales</taxon>
        <taxon>Marinilabiliaceae</taxon>
        <taxon>Saccharicrinis</taxon>
    </lineage>
</organism>
<protein>
    <submittedName>
        <fullName evidence="3">Lysophospholipase L1</fullName>
    </submittedName>
</protein>
<keyword evidence="1" id="KW-0732">Signal</keyword>
<dbReference type="PANTHER" id="PTHR30383">
    <property type="entry name" value="THIOESTERASE 1/PROTEASE 1/LYSOPHOSPHOLIPASE L1"/>
    <property type="match status" value="1"/>
</dbReference>
<dbReference type="InterPro" id="IPR036514">
    <property type="entry name" value="SGNH_hydro_sf"/>
</dbReference>
<sequence length="226" mass="25763">MKAISHKFLVAFLLAFLCQIFDAELLAQDNRFSTYYHQRKTLFEELPNSKKEIIFLGNSITDGGEWIELLSNKRVRNRGISGDVTEGVLYRLAEVTESKPAKVFLLIGVNDLARGISKDTIVANIGEIAMRIKTQSPKTKVYVQSILPVNPVFNKFSGHCSKTNDIIWINDRLQDWCADHPAEFVDLFVHFKNENDNLMNEKYTNDGLHLTGAGYMLWAQIIRPLL</sequence>
<gene>
    <name evidence="3" type="ORF">SAMN06265379_11011</name>
</gene>
<evidence type="ECO:0000259" key="2">
    <source>
        <dbReference type="Pfam" id="PF13472"/>
    </source>
</evidence>
<dbReference type="AlphaFoldDB" id="A0A521ENR5"/>
<dbReference type="InterPro" id="IPR051532">
    <property type="entry name" value="Ester_Hydrolysis_Enzymes"/>
</dbReference>
<evidence type="ECO:0000313" key="4">
    <source>
        <dbReference type="Proteomes" id="UP000319040"/>
    </source>
</evidence>
<dbReference type="EMBL" id="FXTB01000010">
    <property type="protein sequence ID" value="SMO85542.1"/>
    <property type="molecule type" value="Genomic_DNA"/>
</dbReference>
<evidence type="ECO:0000256" key="1">
    <source>
        <dbReference type="SAM" id="SignalP"/>
    </source>
</evidence>
<dbReference type="Pfam" id="PF13472">
    <property type="entry name" value="Lipase_GDSL_2"/>
    <property type="match status" value="1"/>
</dbReference>
<reference evidence="3 4" key="1">
    <citation type="submission" date="2017-05" db="EMBL/GenBank/DDBJ databases">
        <authorList>
            <person name="Varghese N."/>
            <person name="Submissions S."/>
        </authorList>
    </citation>
    <scope>NUCLEOTIDE SEQUENCE [LARGE SCALE GENOMIC DNA]</scope>
    <source>
        <strain evidence="3 4">DSM 27040</strain>
    </source>
</reference>
<dbReference type="Gene3D" id="3.40.50.1110">
    <property type="entry name" value="SGNH hydrolase"/>
    <property type="match status" value="1"/>
</dbReference>
<dbReference type="PANTHER" id="PTHR30383:SF5">
    <property type="entry name" value="SGNH HYDROLASE-TYPE ESTERASE DOMAIN-CONTAINING PROTEIN"/>
    <property type="match status" value="1"/>
</dbReference>
<feature type="signal peptide" evidence="1">
    <location>
        <begin position="1"/>
        <end position="23"/>
    </location>
</feature>
<feature type="chain" id="PRO_5021989039" evidence="1">
    <location>
        <begin position="24"/>
        <end position="226"/>
    </location>
</feature>
<evidence type="ECO:0000313" key="3">
    <source>
        <dbReference type="EMBL" id="SMO85542.1"/>
    </source>
</evidence>
<dbReference type="Proteomes" id="UP000319040">
    <property type="component" value="Unassembled WGS sequence"/>
</dbReference>
<dbReference type="OrthoDB" id="9805821at2"/>
<accession>A0A521ENR5</accession>
<dbReference type="InterPro" id="IPR013830">
    <property type="entry name" value="SGNH_hydro"/>
</dbReference>
<keyword evidence="4" id="KW-1185">Reference proteome</keyword>